<organism evidence="2 3">
    <name type="scientific">Brassica cretica</name>
    <name type="common">Mustard</name>
    <dbReference type="NCBI Taxonomy" id="69181"/>
    <lineage>
        <taxon>Eukaryota</taxon>
        <taxon>Viridiplantae</taxon>
        <taxon>Streptophyta</taxon>
        <taxon>Embryophyta</taxon>
        <taxon>Tracheophyta</taxon>
        <taxon>Spermatophyta</taxon>
        <taxon>Magnoliopsida</taxon>
        <taxon>eudicotyledons</taxon>
        <taxon>Gunneridae</taxon>
        <taxon>Pentapetalae</taxon>
        <taxon>rosids</taxon>
        <taxon>malvids</taxon>
        <taxon>Brassicales</taxon>
        <taxon>Brassicaceae</taxon>
        <taxon>Brassiceae</taxon>
        <taxon>Brassica</taxon>
    </lineage>
</organism>
<name>A0A8S9LTN3_BRACR</name>
<keyword evidence="1" id="KW-1133">Transmembrane helix</keyword>
<dbReference type="AlphaFoldDB" id="A0A8S9LTN3"/>
<evidence type="ECO:0000313" key="2">
    <source>
        <dbReference type="EMBL" id="KAF2609387.1"/>
    </source>
</evidence>
<gene>
    <name evidence="2" type="ORF">F2Q68_00046232</name>
</gene>
<reference evidence="2" key="1">
    <citation type="submission" date="2019-12" db="EMBL/GenBank/DDBJ databases">
        <title>Genome sequencing and annotation of Brassica cretica.</title>
        <authorList>
            <person name="Studholme D.J."/>
            <person name="Sarris P.F."/>
        </authorList>
    </citation>
    <scope>NUCLEOTIDE SEQUENCE</scope>
    <source>
        <strain evidence="2">PFS-001/15</strain>
        <tissue evidence="2">Leaf</tissue>
    </source>
</reference>
<keyword evidence="1" id="KW-0812">Transmembrane</keyword>
<feature type="transmembrane region" description="Helical" evidence="1">
    <location>
        <begin position="20"/>
        <end position="45"/>
    </location>
</feature>
<evidence type="ECO:0000313" key="3">
    <source>
        <dbReference type="Proteomes" id="UP000712281"/>
    </source>
</evidence>
<protein>
    <submittedName>
        <fullName evidence="2">Uncharacterized protein</fullName>
    </submittedName>
</protein>
<dbReference type="Proteomes" id="UP000712281">
    <property type="component" value="Unassembled WGS sequence"/>
</dbReference>
<accession>A0A8S9LTN3</accession>
<dbReference type="PANTHER" id="PTHR31448:SF3">
    <property type="entry name" value="MYOSIN-BINDING PROTEIN 2"/>
    <property type="match status" value="1"/>
</dbReference>
<dbReference type="GO" id="GO:0017022">
    <property type="term" value="F:myosin binding"/>
    <property type="evidence" value="ECO:0007669"/>
    <property type="project" value="InterPro"/>
</dbReference>
<sequence length="121" mass="13928">MAANRFATLIHRKTNRITLVLVYAFLEWTLISFILLNSLFSYFILRFADYFGLKRPCLLCCRLDRFFDPSGKSPSHKDLLCDDHVHALEIPTVPSKPLSESKGSVEGRVEFPKELVLRVVK</sequence>
<dbReference type="PANTHER" id="PTHR31448">
    <property type="entry name" value="MYOSIN-BINDING PROTEIN 2"/>
    <property type="match status" value="1"/>
</dbReference>
<dbReference type="InterPro" id="IPR039306">
    <property type="entry name" value="MYOB"/>
</dbReference>
<proteinExistence type="predicted"/>
<keyword evidence="1" id="KW-0472">Membrane</keyword>
<dbReference type="EMBL" id="QGKW02000276">
    <property type="protein sequence ID" value="KAF2609387.1"/>
    <property type="molecule type" value="Genomic_DNA"/>
</dbReference>
<comment type="caution">
    <text evidence="2">The sequence shown here is derived from an EMBL/GenBank/DDBJ whole genome shotgun (WGS) entry which is preliminary data.</text>
</comment>
<evidence type="ECO:0000256" key="1">
    <source>
        <dbReference type="SAM" id="Phobius"/>
    </source>
</evidence>